<dbReference type="GO" id="GO:0005737">
    <property type="term" value="C:cytoplasm"/>
    <property type="evidence" value="ECO:0007669"/>
    <property type="project" value="TreeGrafter"/>
</dbReference>
<dbReference type="InterPro" id="IPR024654">
    <property type="entry name" value="Calcineurin-like_PHP_lpxH"/>
</dbReference>
<evidence type="ECO:0000313" key="4">
    <source>
        <dbReference type="Proteomes" id="UP000623250"/>
    </source>
</evidence>
<name>A0A8I1KKP9_9HYPH</name>
<dbReference type="PANTHER" id="PTHR42850">
    <property type="entry name" value="METALLOPHOSPHOESTERASE"/>
    <property type="match status" value="1"/>
</dbReference>
<dbReference type="Pfam" id="PF12850">
    <property type="entry name" value="Metallophos_2"/>
    <property type="match status" value="1"/>
</dbReference>
<sequence>MLIALLADIHANRQAFTACLDDAKARGAERHVLLGDFVGYGADPVWCVDKAMELVAGGAIAVMGNHDAAVNDPTIRMNEEAQAAIDWTRGKLGQVERRWLAELPMEHSDEGRLYVHADASQPAKWIYVLTVEEAARSLRSTQAPMTFCGHTHKPAIFSTTPAAKMTAFSPVTEVAVPLHGLRRWLAVLGSVGQPRDGNPRACYGLFDTEKKEIIYIRVPYDIEAAAATIRAARLPDFFAERLFIGR</sequence>
<dbReference type="InterPro" id="IPR029052">
    <property type="entry name" value="Metallo-depent_PP-like"/>
</dbReference>
<keyword evidence="4" id="KW-1185">Reference proteome</keyword>
<dbReference type="PIRSF" id="PIRSF000883">
    <property type="entry name" value="Pesterase_MJ0912"/>
    <property type="match status" value="1"/>
</dbReference>
<dbReference type="EMBL" id="JAEMUK010000002">
    <property type="protein sequence ID" value="MBJ7542188.1"/>
    <property type="molecule type" value="Genomic_DNA"/>
</dbReference>
<dbReference type="Proteomes" id="UP000623250">
    <property type="component" value="Unassembled WGS sequence"/>
</dbReference>
<comment type="caution">
    <text evidence="3">The sequence shown here is derived from an EMBL/GenBank/DDBJ whole genome shotgun (WGS) entry which is preliminary data.</text>
</comment>
<dbReference type="AlphaFoldDB" id="A0A8I1KKP9"/>
<dbReference type="SUPFAM" id="SSF56300">
    <property type="entry name" value="Metallo-dependent phosphatases"/>
    <property type="match status" value="1"/>
</dbReference>
<accession>A0A8I1KKP9</accession>
<evidence type="ECO:0000313" key="3">
    <source>
        <dbReference type="EMBL" id="MBJ7542188.1"/>
    </source>
</evidence>
<evidence type="ECO:0000259" key="2">
    <source>
        <dbReference type="Pfam" id="PF12850"/>
    </source>
</evidence>
<dbReference type="CDD" id="cd00838">
    <property type="entry name" value="MPP_superfamily"/>
    <property type="match status" value="1"/>
</dbReference>
<dbReference type="PANTHER" id="PTHR42850:SF2">
    <property type="entry name" value="BLL5683 PROTEIN"/>
    <property type="match status" value="1"/>
</dbReference>
<gene>
    <name evidence="3" type="ORF">JDN41_01285</name>
</gene>
<feature type="domain" description="Calcineurin-like phosphoesterase" evidence="2">
    <location>
        <begin position="1"/>
        <end position="210"/>
    </location>
</feature>
<organism evidence="3 4">
    <name type="scientific">Rhodomicrobium udaipurense</name>
    <dbReference type="NCBI Taxonomy" id="1202716"/>
    <lineage>
        <taxon>Bacteria</taxon>
        <taxon>Pseudomonadati</taxon>
        <taxon>Pseudomonadota</taxon>
        <taxon>Alphaproteobacteria</taxon>
        <taxon>Hyphomicrobiales</taxon>
        <taxon>Hyphomicrobiaceae</taxon>
        <taxon>Rhodomicrobium</taxon>
    </lineage>
</organism>
<comment type="similarity">
    <text evidence="1">Belongs to the metallophosphoesterase superfamily. YfcE family.</text>
</comment>
<dbReference type="InterPro" id="IPR050126">
    <property type="entry name" value="Ap4A_hydrolase"/>
</dbReference>
<reference evidence="3 4" key="1">
    <citation type="submission" date="2020-12" db="EMBL/GenBank/DDBJ databases">
        <title>Revised draft genomes of Rhodomicrobium vannielii ATCC 17100 and Rhodomicrobium udaipurense JA643.</title>
        <authorList>
            <person name="Conners E.M."/>
            <person name="Davenport E.J."/>
            <person name="Bose A."/>
        </authorList>
    </citation>
    <scope>NUCLEOTIDE SEQUENCE [LARGE SCALE GENOMIC DNA]</scope>
    <source>
        <strain evidence="3 4">JA643</strain>
    </source>
</reference>
<protein>
    <submittedName>
        <fullName evidence="3">Metallophosphoesterase family protein</fullName>
    </submittedName>
</protein>
<dbReference type="Gene3D" id="3.60.21.10">
    <property type="match status" value="1"/>
</dbReference>
<proteinExistence type="inferred from homology"/>
<evidence type="ECO:0000256" key="1">
    <source>
        <dbReference type="ARBA" id="ARBA00008950"/>
    </source>
</evidence>
<dbReference type="RefSeq" id="WP_037238031.1">
    <property type="nucleotide sequence ID" value="NZ_JAEMUK010000002.1"/>
</dbReference>
<dbReference type="InterPro" id="IPR011152">
    <property type="entry name" value="Pesterase_MJ0912"/>
</dbReference>
<dbReference type="GO" id="GO:0016791">
    <property type="term" value="F:phosphatase activity"/>
    <property type="evidence" value="ECO:0007669"/>
    <property type="project" value="TreeGrafter"/>
</dbReference>